<comment type="caution">
    <text evidence="3">The sequence shown here is derived from an EMBL/GenBank/DDBJ whole genome shotgun (WGS) entry which is preliminary data.</text>
</comment>
<evidence type="ECO:0008006" key="7">
    <source>
        <dbReference type="Google" id="ProtNLM"/>
    </source>
</evidence>
<evidence type="ECO:0000313" key="5">
    <source>
        <dbReference type="Proteomes" id="UP000076321"/>
    </source>
</evidence>
<dbReference type="AlphaFoldDB" id="A0A154MIE4"/>
<accession>A0A154MIE4</accession>
<feature type="region of interest" description="Disordered" evidence="1">
    <location>
        <begin position="156"/>
        <end position="192"/>
    </location>
</feature>
<evidence type="ECO:0000256" key="2">
    <source>
        <dbReference type="SAM" id="SignalP"/>
    </source>
</evidence>
<organism evidence="3 5">
    <name type="scientific">Amycolatopsis regifaucium</name>
    <dbReference type="NCBI Taxonomy" id="546365"/>
    <lineage>
        <taxon>Bacteria</taxon>
        <taxon>Bacillati</taxon>
        <taxon>Actinomycetota</taxon>
        <taxon>Actinomycetes</taxon>
        <taxon>Pseudonocardiales</taxon>
        <taxon>Pseudonocardiaceae</taxon>
        <taxon>Amycolatopsis</taxon>
    </lineage>
</organism>
<reference evidence="3 5" key="1">
    <citation type="submission" date="2015-12" db="EMBL/GenBank/DDBJ databases">
        <title>Amycolatopsis regifaucium genome sequencing and assembly.</title>
        <authorList>
            <person name="Mayilraj S."/>
        </authorList>
    </citation>
    <scope>NUCLEOTIDE SEQUENCE [LARGE SCALE GENOMIC DNA]</scope>
    <source>
        <strain evidence="3 5">GY080</strain>
    </source>
</reference>
<feature type="compositionally biased region" description="Polar residues" evidence="1">
    <location>
        <begin position="156"/>
        <end position="167"/>
    </location>
</feature>
<evidence type="ECO:0000313" key="6">
    <source>
        <dbReference type="Proteomes" id="UP000186883"/>
    </source>
</evidence>
<sequence length="207" mass="22259">MSSETRFRVFPSRWPAALIALPLLLSAACGGEPKEADIASAGPPSAGTSSVSATAPGSPGKSAFYDAQLAYTQCMRKEGLKDWPDPKLSGYPDLTKVEQIQQEEERKDRQTKLSAALEACKEPMQKAMSLEPEKDQQKVYESLLAHAQCMRANGVSKFTNPTMQNGMAQPGGDPTPGSPQIDPGSPGYKQAQNACRDKLIEQAQGMQ</sequence>
<reference evidence="4 6" key="2">
    <citation type="submission" date="2016-11" db="EMBL/GenBank/DDBJ databases">
        <title>Genome sequencing of Amycolatopsis regifaucium.</title>
        <authorList>
            <person name="Mayilraj S."/>
            <person name="Kaur N."/>
        </authorList>
    </citation>
    <scope>NUCLEOTIDE SEQUENCE [LARGE SCALE GENOMIC DNA]</scope>
    <source>
        <strain evidence="4 6">GY080</strain>
    </source>
</reference>
<evidence type="ECO:0000313" key="4">
    <source>
        <dbReference type="EMBL" id="OKA08664.1"/>
    </source>
</evidence>
<evidence type="ECO:0000313" key="3">
    <source>
        <dbReference type="EMBL" id="KZB84171.1"/>
    </source>
</evidence>
<dbReference type="EMBL" id="LOBU02000011">
    <property type="protein sequence ID" value="OKA08664.1"/>
    <property type="molecule type" value="Genomic_DNA"/>
</dbReference>
<keyword evidence="2" id="KW-0732">Signal</keyword>
<name>A0A154MIE4_9PSEU</name>
<feature type="chain" id="PRO_5043134816" description="Lipoprotein" evidence="2">
    <location>
        <begin position="28"/>
        <end position="207"/>
    </location>
</feature>
<dbReference type="RefSeq" id="WP_061987968.1">
    <property type="nucleotide sequence ID" value="NZ_FOPQ01000024.1"/>
</dbReference>
<evidence type="ECO:0000256" key="1">
    <source>
        <dbReference type="SAM" id="MobiDB-lite"/>
    </source>
</evidence>
<feature type="compositionally biased region" description="Low complexity" evidence="1">
    <location>
        <begin position="39"/>
        <end position="58"/>
    </location>
</feature>
<dbReference type="Proteomes" id="UP000076321">
    <property type="component" value="Unassembled WGS sequence"/>
</dbReference>
<dbReference type="PROSITE" id="PS51257">
    <property type="entry name" value="PROKAR_LIPOPROTEIN"/>
    <property type="match status" value="1"/>
</dbReference>
<dbReference type="EMBL" id="LQCI01000017">
    <property type="protein sequence ID" value="KZB84171.1"/>
    <property type="molecule type" value="Genomic_DNA"/>
</dbReference>
<feature type="region of interest" description="Disordered" evidence="1">
    <location>
        <begin position="34"/>
        <end position="58"/>
    </location>
</feature>
<dbReference type="Proteomes" id="UP000186883">
    <property type="component" value="Unassembled WGS sequence"/>
</dbReference>
<feature type="signal peptide" evidence="2">
    <location>
        <begin position="1"/>
        <end position="27"/>
    </location>
</feature>
<protein>
    <recommendedName>
        <fullName evidence="7">Lipoprotein</fullName>
    </recommendedName>
</protein>
<keyword evidence="6" id="KW-1185">Reference proteome</keyword>
<proteinExistence type="predicted"/>
<gene>
    <name evidence="4" type="ORF">ATP06_0211305</name>
    <name evidence="3" type="ORF">AVL48_34210</name>
</gene>
<dbReference type="OrthoDB" id="7949713at2"/>